<dbReference type="Proteomes" id="UP001515943">
    <property type="component" value="Unassembled WGS sequence"/>
</dbReference>
<name>A0ABX1FUB3_9PSEU</name>
<proteinExistence type="predicted"/>
<gene>
    <name evidence="1" type="ORF">FXN61_40260</name>
</gene>
<sequence length="90" mass="9250">MVRGGSAMRLGRLGAQMGDAEAALAGFGGVVDLLPVLASGGITRADREHLLGGWQSLGNDAAAWAVSTGRPERALELVDEAGRCCQVWAT</sequence>
<dbReference type="EMBL" id="VSRL01000269">
    <property type="protein sequence ID" value="NKE62631.1"/>
    <property type="molecule type" value="Genomic_DNA"/>
</dbReference>
<evidence type="ECO:0000313" key="2">
    <source>
        <dbReference type="Proteomes" id="UP001515943"/>
    </source>
</evidence>
<dbReference type="RefSeq" id="WP_167979252.1">
    <property type="nucleotide sequence ID" value="NZ_VSRL01000269.1"/>
</dbReference>
<keyword evidence="2" id="KW-1185">Reference proteome</keyword>
<protein>
    <submittedName>
        <fullName evidence="1">Uncharacterized protein</fullName>
    </submittedName>
</protein>
<comment type="caution">
    <text evidence="1">The sequence shown here is derived from an EMBL/GenBank/DDBJ whole genome shotgun (WGS) entry which is preliminary data.</text>
</comment>
<accession>A0ABX1FUB3</accession>
<reference evidence="1 2" key="1">
    <citation type="submission" date="2019-08" db="EMBL/GenBank/DDBJ databases">
        <title>Lentzea from Indian Himalayas.</title>
        <authorList>
            <person name="Mandal S."/>
            <person name="Mallick Gupta A."/>
            <person name="Maiti P.K."/>
            <person name="Sarkar J."/>
            <person name="Mandal S."/>
        </authorList>
    </citation>
    <scope>NUCLEOTIDE SEQUENCE [LARGE SCALE GENOMIC DNA]</scope>
    <source>
        <strain evidence="1 2">PSKA42</strain>
    </source>
</reference>
<evidence type="ECO:0000313" key="1">
    <source>
        <dbReference type="EMBL" id="NKE62631.1"/>
    </source>
</evidence>
<organism evidence="1 2">
    <name type="scientific">Lentzea indica</name>
    <dbReference type="NCBI Taxonomy" id="2604800"/>
    <lineage>
        <taxon>Bacteria</taxon>
        <taxon>Bacillati</taxon>
        <taxon>Actinomycetota</taxon>
        <taxon>Actinomycetes</taxon>
        <taxon>Pseudonocardiales</taxon>
        <taxon>Pseudonocardiaceae</taxon>
        <taxon>Lentzea</taxon>
    </lineage>
</organism>